<organism evidence="18 19">
    <name type="scientific">Ceyx cyanopectus</name>
    <name type="common">Indigo-banded kingfisher</name>
    <dbReference type="NCBI Taxonomy" id="390723"/>
    <lineage>
        <taxon>Eukaryota</taxon>
        <taxon>Metazoa</taxon>
        <taxon>Chordata</taxon>
        <taxon>Craniata</taxon>
        <taxon>Vertebrata</taxon>
        <taxon>Euteleostomi</taxon>
        <taxon>Archelosauria</taxon>
        <taxon>Archosauria</taxon>
        <taxon>Dinosauria</taxon>
        <taxon>Saurischia</taxon>
        <taxon>Theropoda</taxon>
        <taxon>Coelurosauria</taxon>
        <taxon>Aves</taxon>
        <taxon>Neognathae</taxon>
        <taxon>Neoaves</taxon>
        <taxon>Telluraves</taxon>
        <taxon>Coraciimorphae</taxon>
        <taxon>Coraciiformes</taxon>
        <taxon>Alcedinidae</taxon>
        <taxon>Ceyx</taxon>
    </lineage>
</organism>
<evidence type="ECO:0000259" key="16">
    <source>
        <dbReference type="PROSITE" id="PS51194"/>
    </source>
</evidence>
<dbReference type="InterPro" id="IPR000629">
    <property type="entry name" value="RNA-helicase_DEAD-box_CS"/>
</dbReference>
<dbReference type="Pfam" id="PF00270">
    <property type="entry name" value="DEAD"/>
    <property type="match status" value="1"/>
</dbReference>
<name>A0A7L4NI14_9AVES</name>
<dbReference type="PROSITE" id="PS00039">
    <property type="entry name" value="DEAD_ATP_HELICASE"/>
    <property type="match status" value="1"/>
</dbReference>
<accession>A0A7L4NI14</accession>
<dbReference type="InterPro" id="IPR050079">
    <property type="entry name" value="DEAD_box_RNA_helicase"/>
</dbReference>
<keyword evidence="13" id="KW-0175">Coiled coil</keyword>
<dbReference type="SMART" id="SM00487">
    <property type="entry name" value="DEXDc"/>
    <property type="match status" value="1"/>
</dbReference>
<dbReference type="OrthoDB" id="10259843at2759"/>
<dbReference type="SUPFAM" id="SSF52540">
    <property type="entry name" value="P-loop containing nucleoside triphosphate hydrolases"/>
    <property type="match status" value="2"/>
</dbReference>
<evidence type="ECO:0000256" key="5">
    <source>
        <dbReference type="ARBA" id="ARBA00022801"/>
    </source>
</evidence>
<dbReference type="PANTHER" id="PTHR47959">
    <property type="entry name" value="ATP-DEPENDENT RNA HELICASE RHLE-RELATED"/>
    <property type="match status" value="1"/>
</dbReference>
<dbReference type="Pfam" id="PF00271">
    <property type="entry name" value="Helicase_C"/>
    <property type="match status" value="1"/>
</dbReference>
<dbReference type="SMART" id="SM00490">
    <property type="entry name" value="HELICc"/>
    <property type="match status" value="1"/>
</dbReference>
<comment type="catalytic activity">
    <reaction evidence="10">
        <text>ATP + H2O = ADP + phosphate + H(+)</text>
        <dbReference type="Rhea" id="RHEA:13065"/>
        <dbReference type="ChEBI" id="CHEBI:15377"/>
        <dbReference type="ChEBI" id="CHEBI:15378"/>
        <dbReference type="ChEBI" id="CHEBI:30616"/>
        <dbReference type="ChEBI" id="CHEBI:43474"/>
        <dbReference type="ChEBI" id="CHEBI:456216"/>
        <dbReference type="EC" id="3.6.4.13"/>
    </reaction>
</comment>
<proteinExistence type="inferred from homology"/>
<evidence type="ECO:0000256" key="10">
    <source>
        <dbReference type="ARBA" id="ARBA00047984"/>
    </source>
</evidence>
<dbReference type="InterPro" id="IPR001650">
    <property type="entry name" value="Helicase_C-like"/>
</dbReference>
<feature type="non-terminal residue" evidence="18">
    <location>
        <position position="1"/>
    </location>
</feature>
<feature type="short sequence motif" description="Q motif" evidence="11">
    <location>
        <begin position="174"/>
        <end position="202"/>
    </location>
</feature>
<keyword evidence="19" id="KW-1185">Reference proteome</keyword>
<feature type="region of interest" description="Disordered" evidence="14">
    <location>
        <begin position="1"/>
        <end position="45"/>
    </location>
</feature>
<evidence type="ECO:0000313" key="19">
    <source>
        <dbReference type="Proteomes" id="UP000586704"/>
    </source>
</evidence>
<dbReference type="GO" id="GO:0006364">
    <property type="term" value="P:rRNA processing"/>
    <property type="evidence" value="ECO:0007669"/>
    <property type="project" value="UniProtKB-ARBA"/>
</dbReference>
<dbReference type="CDD" id="cd18787">
    <property type="entry name" value="SF2_C_DEAD"/>
    <property type="match status" value="1"/>
</dbReference>
<dbReference type="GO" id="GO:0005829">
    <property type="term" value="C:cytosol"/>
    <property type="evidence" value="ECO:0007669"/>
    <property type="project" value="TreeGrafter"/>
</dbReference>
<feature type="coiled-coil region" evidence="13">
    <location>
        <begin position="572"/>
        <end position="599"/>
    </location>
</feature>
<evidence type="ECO:0000256" key="11">
    <source>
        <dbReference type="PROSITE-ProRule" id="PRU00552"/>
    </source>
</evidence>
<evidence type="ECO:0000256" key="8">
    <source>
        <dbReference type="ARBA" id="ARBA00023242"/>
    </source>
</evidence>
<dbReference type="GO" id="GO:0003676">
    <property type="term" value="F:nucleic acid binding"/>
    <property type="evidence" value="ECO:0007669"/>
    <property type="project" value="InterPro"/>
</dbReference>
<keyword evidence="8" id="KW-0539">Nucleus</keyword>
<feature type="compositionally biased region" description="Acidic residues" evidence="14">
    <location>
        <begin position="12"/>
        <end position="27"/>
    </location>
</feature>
<evidence type="ECO:0000256" key="12">
    <source>
        <dbReference type="RuleBase" id="RU000492"/>
    </source>
</evidence>
<feature type="domain" description="DEAD-box RNA helicase Q" evidence="17">
    <location>
        <begin position="174"/>
        <end position="202"/>
    </location>
</feature>
<dbReference type="GO" id="GO:0003724">
    <property type="term" value="F:RNA helicase activity"/>
    <property type="evidence" value="ECO:0007669"/>
    <property type="project" value="UniProtKB-EC"/>
</dbReference>
<feature type="region of interest" description="Disordered" evidence="14">
    <location>
        <begin position="83"/>
        <end position="117"/>
    </location>
</feature>
<evidence type="ECO:0000256" key="14">
    <source>
        <dbReference type="SAM" id="MobiDB-lite"/>
    </source>
</evidence>
<dbReference type="InterPro" id="IPR027417">
    <property type="entry name" value="P-loop_NTPase"/>
</dbReference>
<keyword evidence="4 12" id="KW-0547">Nucleotide-binding</keyword>
<dbReference type="GO" id="GO:0005524">
    <property type="term" value="F:ATP binding"/>
    <property type="evidence" value="ECO:0007669"/>
    <property type="project" value="UniProtKB-KW"/>
</dbReference>
<evidence type="ECO:0000256" key="13">
    <source>
        <dbReference type="SAM" id="Coils"/>
    </source>
</evidence>
<dbReference type="PROSITE" id="PS51194">
    <property type="entry name" value="HELICASE_CTER"/>
    <property type="match status" value="1"/>
</dbReference>
<dbReference type="InterPro" id="IPR014001">
    <property type="entry name" value="Helicase_ATP-bd"/>
</dbReference>
<dbReference type="InterPro" id="IPR011545">
    <property type="entry name" value="DEAD/DEAH_box_helicase_dom"/>
</dbReference>
<keyword evidence="5 12" id="KW-0378">Hydrolase</keyword>
<dbReference type="AlphaFoldDB" id="A0A7L4NI14"/>
<dbReference type="FunFam" id="3.40.50.300:FF:000842">
    <property type="entry name" value="ATP-dependent RNA helicase DRS1"/>
    <property type="match status" value="1"/>
</dbReference>
<feature type="compositionally biased region" description="Basic residues" evidence="14">
    <location>
        <begin position="734"/>
        <end position="748"/>
    </location>
</feature>
<protein>
    <recommendedName>
        <fullName evidence="2">RNA helicase</fullName>
        <ecNumber evidence="2">3.6.4.13</ecNumber>
    </recommendedName>
</protein>
<dbReference type="EC" id="3.6.4.13" evidence="2"/>
<feature type="region of interest" description="Disordered" evidence="14">
    <location>
        <begin position="672"/>
        <end position="748"/>
    </location>
</feature>
<keyword evidence="3" id="KW-0690">Ribosome biogenesis</keyword>
<comment type="similarity">
    <text evidence="9">Belongs to the DEAD box helicase family. DDX27/DRS1 subfamily.</text>
</comment>
<evidence type="ECO:0000259" key="15">
    <source>
        <dbReference type="PROSITE" id="PS51192"/>
    </source>
</evidence>
<comment type="caution">
    <text evidence="18">The sequence shown here is derived from an EMBL/GenBank/DDBJ whole genome shotgun (WGS) entry which is preliminary data.</text>
</comment>
<dbReference type="Gene3D" id="3.40.50.300">
    <property type="entry name" value="P-loop containing nucleotide triphosphate hydrolases"/>
    <property type="match status" value="2"/>
</dbReference>
<evidence type="ECO:0000256" key="6">
    <source>
        <dbReference type="ARBA" id="ARBA00022806"/>
    </source>
</evidence>
<dbReference type="CDD" id="cd17947">
    <property type="entry name" value="DEADc_DDX27"/>
    <property type="match status" value="1"/>
</dbReference>
<evidence type="ECO:0000256" key="9">
    <source>
        <dbReference type="ARBA" id="ARBA00043999"/>
    </source>
</evidence>
<dbReference type="InterPro" id="IPR014014">
    <property type="entry name" value="RNA_helicase_DEAD_Q_motif"/>
</dbReference>
<feature type="non-terminal residue" evidence="18">
    <location>
        <position position="748"/>
    </location>
</feature>
<gene>
    <name evidence="18" type="primary">Ddx27</name>
    <name evidence="18" type="ORF">CEYCYA_R04578</name>
</gene>
<evidence type="ECO:0000259" key="17">
    <source>
        <dbReference type="PROSITE" id="PS51195"/>
    </source>
</evidence>
<comment type="subcellular location">
    <subcellularLocation>
        <location evidence="1">Nucleus</location>
        <location evidence="1">Nucleolus</location>
    </subcellularLocation>
</comment>
<feature type="domain" description="Helicase C-terminal" evidence="16">
    <location>
        <begin position="409"/>
        <end position="553"/>
    </location>
</feature>
<evidence type="ECO:0000256" key="2">
    <source>
        <dbReference type="ARBA" id="ARBA00012552"/>
    </source>
</evidence>
<evidence type="ECO:0000256" key="7">
    <source>
        <dbReference type="ARBA" id="ARBA00022840"/>
    </source>
</evidence>
<dbReference type="GO" id="GO:0016787">
    <property type="term" value="F:hydrolase activity"/>
    <property type="evidence" value="ECO:0007669"/>
    <property type="project" value="UniProtKB-KW"/>
</dbReference>
<evidence type="ECO:0000256" key="3">
    <source>
        <dbReference type="ARBA" id="ARBA00022517"/>
    </source>
</evidence>
<keyword evidence="6 12" id="KW-0347">Helicase</keyword>
<keyword evidence="7 12" id="KW-0067">ATP-binding</keyword>
<feature type="domain" description="Helicase ATP-binding" evidence="15">
    <location>
        <begin position="205"/>
        <end position="379"/>
    </location>
</feature>
<dbReference type="Proteomes" id="UP000586704">
    <property type="component" value="Unassembled WGS sequence"/>
</dbReference>
<sequence>LGLVGTIAEGDSGPEDPESSGSEDEEVGLGTLGRGRRGPTSGDFSAAFVFGEPEAGGEGAWAAALRQLRGKRAATTLDEKIEKVRQKRKLQEREANQAKVKDEKAETENNQTREMEREDFIRDEEEDVESQCSLDDETIFSKADTVKVKERRRSKKGEMVKSFFEDASQYDESLSFQDMNLSRPLLKAITALGFKQPTPIQKACIPVGLLGKDICACAATGTGKTAAFILPVLERLIYKPRQAPVTRVLVLVPTRELGIQVHSVTKQLAQFSSVTTCLAVGGLDVKTQEAALRSGPDILIATPGRLIDHLHNCPSFHLSSVEVLILDEADRMLDEYFEEQMKEIIRLCSNHRQTMLFSATMTEEVKDLASVSLKNPMRIFVNSNTDVAPFLRQEFIRIRPNREGDREAIVSALLTRTFPDHVMLFTQTKKQAHRMHILLGLMGLRVGELHGNLSQAQRLEALRRFKDEQIDILVATDVAARGLDIEGVKTVINFTMPNTTKHYVHRVGRTARAGRAGRSVSLVGEEERKMLKDIVKTAKTAVKARILPQDVILKFRQKIENLEKDVYAVLCLEREEREMQQSEAQINRAKKQLETGKQQTGGESLERSWFQTREERKKEKLAKVLQEFDLALRGKKKRKKFMQDRKAKVQMTPEERSQFEILKSQMYAERLAKRSRRAKRARALPEEEPAAAPTGPRKKKSSVFDEELTNTSRRALKQYRAGPSFEDRKQLGMAKHKKRGNFKSKSRY</sequence>
<dbReference type="GO" id="GO:0005730">
    <property type="term" value="C:nucleolus"/>
    <property type="evidence" value="ECO:0007669"/>
    <property type="project" value="UniProtKB-SubCell"/>
</dbReference>
<dbReference type="EMBL" id="VYZU01070103">
    <property type="protein sequence ID" value="NXY89122.1"/>
    <property type="molecule type" value="Genomic_DNA"/>
</dbReference>
<reference evidence="18 19" key="1">
    <citation type="submission" date="2020-02" db="EMBL/GenBank/DDBJ databases">
        <title>Bird 10,000 Genomes (B10K) Project - Family phase.</title>
        <authorList>
            <person name="Zhang G."/>
        </authorList>
    </citation>
    <scope>NUCLEOTIDE SEQUENCE [LARGE SCALE GENOMIC DNA]</scope>
    <source>
        <strain evidence="18">B10K-DU-013-51</strain>
        <tissue evidence="18">Mixed tissue sample</tissue>
    </source>
</reference>
<dbReference type="PROSITE" id="PS51195">
    <property type="entry name" value="Q_MOTIF"/>
    <property type="match status" value="1"/>
</dbReference>
<evidence type="ECO:0000313" key="18">
    <source>
        <dbReference type="EMBL" id="NXY89122.1"/>
    </source>
</evidence>
<evidence type="ECO:0000256" key="4">
    <source>
        <dbReference type="ARBA" id="ARBA00022741"/>
    </source>
</evidence>
<evidence type="ECO:0000256" key="1">
    <source>
        <dbReference type="ARBA" id="ARBA00004604"/>
    </source>
</evidence>
<dbReference type="PROSITE" id="PS51192">
    <property type="entry name" value="HELICASE_ATP_BIND_1"/>
    <property type="match status" value="1"/>
</dbReference>
<dbReference type="PANTHER" id="PTHR47959:SF22">
    <property type="entry name" value="RNA HELICASE"/>
    <property type="match status" value="1"/>
</dbReference>
<feature type="compositionally biased region" description="Basic residues" evidence="14">
    <location>
        <begin position="673"/>
        <end position="682"/>
    </location>
</feature>